<accession>B8HEL9</accession>
<organism evidence="3 4">
    <name type="scientific">Pseudarthrobacter chlorophenolicus (strain ATCC 700700 / DSM 12829 / CIP 107037 / JCM 12360 / KCTC 9906 / NCIMB 13794 / A6)</name>
    <name type="common">Arthrobacter chlorophenolicus</name>
    <dbReference type="NCBI Taxonomy" id="452863"/>
    <lineage>
        <taxon>Bacteria</taxon>
        <taxon>Bacillati</taxon>
        <taxon>Actinomycetota</taxon>
        <taxon>Actinomycetes</taxon>
        <taxon>Micrococcales</taxon>
        <taxon>Micrococcaceae</taxon>
        <taxon>Pseudarthrobacter</taxon>
    </lineage>
</organism>
<protein>
    <submittedName>
        <fullName evidence="3">Uncharacterized protein</fullName>
    </submittedName>
</protein>
<dbReference type="EMBL" id="CP001341">
    <property type="protein sequence ID" value="ACL40964.1"/>
    <property type="molecule type" value="Genomic_DNA"/>
</dbReference>
<evidence type="ECO:0000256" key="2">
    <source>
        <dbReference type="SAM" id="Phobius"/>
    </source>
</evidence>
<reference evidence="3" key="1">
    <citation type="submission" date="2009-01" db="EMBL/GenBank/DDBJ databases">
        <title>Complete sequence of chromosome of Arthrobacter chlorophenolicus A6.</title>
        <authorList>
            <consortium name="US DOE Joint Genome Institute"/>
            <person name="Lucas S."/>
            <person name="Copeland A."/>
            <person name="Lapidus A."/>
            <person name="Glavina del Rio T."/>
            <person name="Tice H."/>
            <person name="Bruce D."/>
            <person name="Goodwin L."/>
            <person name="Pitluck S."/>
            <person name="Goltsman E."/>
            <person name="Clum A."/>
            <person name="Larimer F."/>
            <person name="Land M."/>
            <person name="Hauser L."/>
            <person name="Kyrpides N."/>
            <person name="Mikhailova N."/>
            <person name="Jansson J."/>
            <person name="Richardson P."/>
        </authorList>
    </citation>
    <scope>NUCLEOTIDE SEQUENCE [LARGE SCALE GENOMIC DNA]</scope>
    <source>
        <strain evidence="3">A6</strain>
    </source>
</reference>
<name>B8HEL9_PSECP</name>
<keyword evidence="2" id="KW-1133">Transmembrane helix</keyword>
<evidence type="ECO:0000256" key="1">
    <source>
        <dbReference type="SAM" id="MobiDB-lite"/>
    </source>
</evidence>
<dbReference type="HOGENOM" id="CLU_1465367_0_0_11"/>
<gene>
    <name evidence="3" type="ordered locus">Achl_3003</name>
</gene>
<dbReference type="OrthoDB" id="4952992at2"/>
<keyword evidence="2" id="KW-0472">Membrane</keyword>
<dbReference type="KEGG" id="ach:Achl_3003"/>
<evidence type="ECO:0000313" key="3">
    <source>
        <dbReference type="EMBL" id="ACL40964.1"/>
    </source>
</evidence>
<dbReference type="STRING" id="452863.Achl_3003"/>
<feature type="transmembrane region" description="Helical" evidence="2">
    <location>
        <begin position="32"/>
        <end position="52"/>
    </location>
</feature>
<feature type="compositionally biased region" description="Polar residues" evidence="1">
    <location>
        <begin position="9"/>
        <end position="22"/>
    </location>
</feature>
<dbReference type="RefSeq" id="WP_015938160.1">
    <property type="nucleotide sequence ID" value="NC_011886.1"/>
</dbReference>
<keyword evidence="2" id="KW-0812">Transmembrane</keyword>
<dbReference type="AlphaFoldDB" id="B8HEL9"/>
<sequence length="184" mass="19520">MEHERTDAANDQASRQQGQLTPRASRVAGKTLNVPVLIILAIVVALALGVLLNPLPKPAELAILNRPATAADTLPEGVAPVPNGEHTLRLVADADGIRYFVSQNKDASTSCLTVFPDNYPRQWVAGCGTGTKGNQEITRIGSNGIVSAVLVPDGYDASELEQGGFKRIHDNVYAARTPRVPGSF</sequence>
<keyword evidence="4" id="KW-1185">Reference proteome</keyword>
<feature type="region of interest" description="Disordered" evidence="1">
    <location>
        <begin position="1"/>
        <end position="23"/>
    </location>
</feature>
<proteinExistence type="predicted"/>
<evidence type="ECO:0000313" key="4">
    <source>
        <dbReference type="Proteomes" id="UP000002505"/>
    </source>
</evidence>
<dbReference type="Proteomes" id="UP000002505">
    <property type="component" value="Chromosome"/>
</dbReference>